<reference evidence="2" key="1">
    <citation type="thesis" date="2020" institute="ProQuest LLC" country="789 East Eisenhower Parkway, Ann Arbor, MI, USA">
        <title>Comparative Genomics and Chromosome Evolution.</title>
        <authorList>
            <person name="Mudd A.B."/>
        </authorList>
    </citation>
    <scope>NUCLEOTIDE SEQUENCE</scope>
    <source>
        <strain evidence="2">237g6f4</strain>
        <tissue evidence="2">Blood</tissue>
    </source>
</reference>
<proteinExistence type="predicted"/>
<accession>A0AAV6YIC1</accession>
<evidence type="ECO:0000256" key="1">
    <source>
        <dbReference type="SAM" id="MobiDB-lite"/>
    </source>
</evidence>
<dbReference type="Proteomes" id="UP000824782">
    <property type="component" value="Unassembled WGS sequence"/>
</dbReference>
<comment type="caution">
    <text evidence="2">The sequence shown here is derived from an EMBL/GenBank/DDBJ whole genome shotgun (WGS) entry which is preliminary data.</text>
</comment>
<name>A0AAV6YIC1_ENGPU</name>
<protein>
    <submittedName>
        <fullName evidence="2">Uncharacterized protein</fullName>
    </submittedName>
</protein>
<feature type="region of interest" description="Disordered" evidence="1">
    <location>
        <begin position="95"/>
        <end position="114"/>
    </location>
</feature>
<evidence type="ECO:0000313" key="2">
    <source>
        <dbReference type="EMBL" id="KAG8537294.1"/>
    </source>
</evidence>
<organism evidence="2 3">
    <name type="scientific">Engystomops pustulosus</name>
    <name type="common">Tungara frog</name>
    <name type="synonym">Physalaemus pustulosus</name>
    <dbReference type="NCBI Taxonomy" id="76066"/>
    <lineage>
        <taxon>Eukaryota</taxon>
        <taxon>Metazoa</taxon>
        <taxon>Chordata</taxon>
        <taxon>Craniata</taxon>
        <taxon>Vertebrata</taxon>
        <taxon>Euteleostomi</taxon>
        <taxon>Amphibia</taxon>
        <taxon>Batrachia</taxon>
        <taxon>Anura</taxon>
        <taxon>Neobatrachia</taxon>
        <taxon>Hyloidea</taxon>
        <taxon>Leptodactylidae</taxon>
        <taxon>Leiuperinae</taxon>
        <taxon>Engystomops</taxon>
    </lineage>
</organism>
<sequence length="114" mass="12529">MCHQKVQSPRNGASCATVKFYRDWTWSSPHRQRATPENEGTSSGPLYQIAHDSLSLAGQTGVPRVLVLQYGGCWWRTTLLGVFRSSVAAQYPSGLPSHLNFSPNLVPEISPSQS</sequence>
<gene>
    <name evidence="2" type="ORF">GDO81_024763</name>
</gene>
<dbReference type="AlphaFoldDB" id="A0AAV6YIC1"/>
<keyword evidence="3" id="KW-1185">Reference proteome</keyword>
<dbReference type="EMBL" id="WNYA01031747">
    <property type="protein sequence ID" value="KAG8537294.1"/>
    <property type="molecule type" value="Genomic_DNA"/>
</dbReference>
<evidence type="ECO:0000313" key="3">
    <source>
        <dbReference type="Proteomes" id="UP000824782"/>
    </source>
</evidence>